<accession>A0ABU8ZP14</accession>
<evidence type="ECO:0000256" key="3">
    <source>
        <dbReference type="ARBA" id="ARBA00022643"/>
    </source>
</evidence>
<comment type="cofactor">
    <cofactor evidence="1">
        <name>FMN</name>
        <dbReference type="ChEBI" id="CHEBI:58210"/>
    </cofactor>
</comment>
<evidence type="ECO:0000256" key="1">
    <source>
        <dbReference type="ARBA" id="ARBA00001917"/>
    </source>
</evidence>
<dbReference type="InterPro" id="IPR044152">
    <property type="entry name" value="YqjM-like"/>
</dbReference>
<feature type="compositionally biased region" description="Gly residues" evidence="6">
    <location>
        <begin position="11"/>
        <end position="21"/>
    </location>
</feature>
<gene>
    <name evidence="8" type="ORF">V8P97_05875</name>
</gene>
<reference evidence="8 9" key="1">
    <citation type="submission" date="2024-02" db="EMBL/GenBank/DDBJ databases">
        <title>Bifidobacterium honeyensis sp. nov., isolated from the comb honey.</title>
        <authorList>
            <person name="Liu W."/>
            <person name="Li Y."/>
        </authorList>
    </citation>
    <scope>NUCLEOTIDE SEQUENCE [LARGE SCALE GENOMIC DNA]</scope>
    <source>
        <strain evidence="8 9">IMAU50988</strain>
    </source>
</reference>
<evidence type="ECO:0000259" key="7">
    <source>
        <dbReference type="Pfam" id="PF00724"/>
    </source>
</evidence>
<dbReference type="SUPFAM" id="SSF51395">
    <property type="entry name" value="FMN-linked oxidoreductases"/>
    <property type="match status" value="1"/>
</dbReference>
<protein>
    <submittedName>
        <fullName evidence="8">NADH:flavin oxidoreductase/NADH oxidase</fullName>
    </submittedName>
</protein>
<organism evidence="8 9">
    <name type="scientific">Bifidobacterium favimelis</name>
    <dbReference type="NCBI Taxonomy" id="3122979"/>
    <lineage>
        <taxon>Bacteria</taxon>
        <taxon>Bacillati</taxon>
        <taxon>Actinomycetota</taxon>
        <taxon>Actinomycetes</taxon>
        <taxon>Bifidobacteriales</taxon>
        <taxon>Bifidobacteriaceae</taxon>
        <taxon>Bifidobacterium</taxon>
    </lineage>
</organism>
<dbReference type="EMBL" id="JBANBB010000001">
    <property type="protein sequence ID" value="MEK0306987.1"/>
    <property type="molecule type" value="Genomic_DNA"/>
</dbReference>
<dbReference type="InterPro" id="IPR013785">
    <property type="entry name" value="Aldolase_TIM"/>
</dbReference>
<evidence type="ECO:0000313" key="8">
    <source>
        <dbReference type="EMBL" id="MEK0306987.1"/>
    </source>
</evidence>
<dbReference type="Pfam" id="PF00724">
    <property type="entry name" value="Oxidored_FMN"/>
    <property type="match status" value="1"/>
</dbReference>
<evidence type="ECO:0000313" key="9">
    <source>
        <dbReference type="Proteomes" id="UP001373159"/>
    </source>
</evidence>
<proteinExistence type="predicted"/>
<dbReference type="InterPro" id="IPR001155">
    <property type="entry name" value="OxRdtase_FMN_N"/>
</dbReference>
<keyword evidence="2" id="KW-0285">Flavoprotein</keyword>
<keyword evidence="3" id="KW-0288">FMN</keyword>
<dbReference type="Gene3D" id="3.20.20.70">
    <property type="entry name" value="Aldolase class I"/>
    <property type="match status" value="1"/>
</dbReference>
<evidence type="ECO:0000256" key="5">
    <source>
        <dbReference type="ARBA" id="ARBA00023002"/>
    </source>
</evidence>
<keyword evidence="9" id="KW-1185">Reference proteome</keyword>
<feature type="compositionally biased region" description="Basic and acidic residues" evidence="6">
    <location>
        <begin position="23"/>
        <end position="32"/>
    </location>
</feature>
<keyword evidence="4" id="KW-0521">NADP</keyword>
<evidence type="ECO:0000256" key="6">
    <source>
        <dbReference type="SAM" id="MobiDB-lite"/>
    </source>
</evidence>
<keyword evidence="5" id="KW-0560">Oxidoreductase</keyword>
<sequence length="397" mass="43264">MVDQGKKPAGEGAGGGRGPSGRPGKDRPEQDRALPALFRPFRLRDLTVRNRVWMPPMDMYSVYRHDGIPTQFHYQHYVSRALGGFGVIITEATAVSPDGRISPCDVGIWNDEQARAWARIAEDMKASGTAPMVQLNHSGRKGSSGCSSMGHINATVPVQEGGWQPAGPSPIPYGHMDTPREMSVRDIHQVTDDFRSAARRAVQAGFAGIELHAAHGYLLSEFLDPLINKRGDEYGGDLSGRMRLLVEVTDAVRDVMPVGMPLLVRVSATDWAPGGWGLEETVEVARVLKLHGVDLIDVSTGGLVPGVSIPAKPGYQVPFATQVRNQALVPVTAVGLITRPKQADRIVRKNQADAVEIGRAALREPYWPLRAAYKLGMDREDIHYPEPYARGAYGISR</sequence>
<evidence type="ECO:0000256" key="2">
    <source>
        <dbReference type="ARBA" id="ARBA00022630"/>
    </source>
</evidence>
<dbReference type="PANTHER" id="PTHR43303:SF4">
    <property type="entry name" value="NADPH DEHYDROGENASE C23G7.10C-RELATED"/>
    <property type="match status" value="1"/>
</dbReference>
<dbReference type="CDD" id="cd02932">
    <property type="entry name" value="OYE_YqiM_FMN"/>
    <property type="match status" value="1"/>
</dbReference>
<dbReference type="PANTHER" id="PTHR43303">
    <property type="entry name" value="NADPH DEHYDROGENASE C23G7.10C-RELATED"/>
    <property type="match status" value="1"/>
</dbReference>
<name>A0ABU8ZP14_9BIFI</name>
<dbReference type="Proteomes" id="UP001373159">
    <property type="component" value="Unassembled WGS sequence"/>
</dbReference>
<feature type="domain" description="NADH:flavin oxidoreductase/NADH oxidase N-terminal" evidence="7">
    <location>
        <begin position="37"/>
        <end position="375"/>
    </location>
</feature>
<dbReference type="RefSeq" id="WP_340469560.1">
    <property type="nucleotide sequence ID" value="NZ_JBANBB010000001.1"/>
</dbReference>
<evidence type="ECO:0000256" key="4">
    <source>
        <dbReference type="ARBA" id="ARBA00022857"/>
    </source>
</evidence>
<comment type="caution">
    <text evidence="8">The sequence shown here is derived from an EMBL/GenBank/DDBJ whole genome shotgun (WGS) entry which is preliminary data.</text>
</comment>
<feature type="region of interest" description="Disordered" evidence="6">
    <location>
        <begin position="1"/>
        <end position="34"/>
    </location>
</feature>